<reference evidence="2 3" key="1">
    <citation type="journal article" date="2021" name="Elife">
        <title>Chloroplast acquisition without the gene transfer in kleptoplastic sea slugs, Plakobranchus ocellatus.</title>
        <authorList>
            <person name="Maeda T."/>
            <person name="Takahashi S."/>
            <person name="Yoshida T."/>
            <person name="Shimamura S."/>
            <person name="Takaki Y."/>
            <person name="Nagai Y."/>
            <person name="Toyoda A."/>
            <person name="Suzuki Y."/>
            <person name="Arimoto A."/>
            <person name="Ishii H."/>
            <person name="Satoh N."/>
            <person name="Nishiyama T."/>
            <person name="Hasebe M."/>
            <person name="Maruyama T."/>
            <person name="Minagawa J."/>
            <person name="Obokata J."/>
            <person name="Shigenobu S."/>
        </authorList>
    </citation>
    <scope>NUCLEOTIDE SEQUENCE [LARGE SCALE GENOMIC DNA]</scope>
</reference>
<keyword evidence="3" id="KW-1185">Reference proteome</keyword>
<dbReference type="EMBL" id="BMAT01009642">
    <property type="protein sequence ID" value="GFS11025.1"/>
    <property type="molecule type" value="Genomic_DNA"/>
</dbReference>
<name>A0AAV4ILQ3_9GAST</name>
<keyword evidence="1" id="KW-0472">Membrane</keyword>
<keyword evidence="1" id="KW-1133">Transmembrane helix</keyword>
<proteinExistence type="predicted"/>
<evidence type="ECO:0000313" key="2">
    <source>
        <dbReference type="EMBL" id="GFS11025.1"/>
    </source>
</evidence>
<feature type="transmembrane region" description="Helical" evidence="1">
    <location>
        <begin position="6"/>
        <end position="24"/>
    </location>
</feature>
<sequence>MVVVEVLVLVVVVVVIIVVAVVVIKMAAALVVVVIVVVEVVVLVVLRLKARITFITPFNQTILTFKWESLTSILPVSPGLASCPCATCIWYKYKVVVMLCSSCYNSIR</sequence>
<accession>A0AAV4ILQ3</accession>
<evidence type="ECO:0000313" key="3">
    <source>
        <dbReference type="Proteomes" id="UP000762676"/>
    </source>
</evidence>
<feature type="transmembrane region" description="Helical" evidence="1">
    <location>
        <begin position="29"/>
        <end position="48"/>
    </location>
</feature>
<gene>
    <name evidence="2" type="ORF">ElyMa_004825100</name>
</gene>
<comment type="caution">
    <text evidence="2">The sequence shown here is derived from an EMBL/GenBank/DDBJ whole genome shotgun (WGS) entry which is preliminary data.</text>
</comment>
<evidence type="ECO:0000256" key="1">
    <source>
        <dbReference type="SAM" id="Phobius"/>
    </source>
</evidence>
<protein>
    <submittedName>
        <fullName evidence="2">Uncharacterized protein</fullName>
    </submittedName>
</protein>
<keyword evidence="1" id="KW-0812">Transmembrane</keyword>
<dbReference type="AlphaFoldDB" id="A0AAV4ILQ3"/>
<dbReference type="Proteomes" id="UP000762676">
    <property type="component" value="Unassembled WGS sequence"/>
</dbReference>
<organism evidence="2 3">
    <name type="scientific">Elysia marginata</name>
    <dbReference type="NCBI Taxonomy" id="1093978"/>
    <lineage>
        <taxon>Eukaryota</taxon>
        <taxon>Metazoa</taxon>
        <taxon>Spiralia</taxon>
        <taxon>Lophotrochozoa</taxon>
        <taxon>Mollusca</taxon>
        <taxon>Gastropoda</taxon>
        <taxon>Heterobranchia</taxon>
        <taxon>Euthyneura</taxon>
        <taxon>Panpulmonata</taxon>
        <taxon>Sacoglossa</taxon>
        <taxon>Placobranchoidea</taxon>
        <taxon>Plakobranchidae</taxon>
        <taxon>Elysia</taxon>
    </lineage>
</organism>